<evidence type="ECO:0000259" key="3">
    <source>
        <dbReference type="Pfam" id="PF16344"/>
    </source>
</evidence>
<keyword evidence="5" id="KW-1185">Reference proteome</keyword>
<comment type="caution">
    <text evidence="4">The sequence shown here is derived from an EMBL/GenBank/DDBJ whole genome shotgun (WGS) entry which is preliminary data.</text>
</comment>
<dbReference type="PANTHER" id="PTHR30273">
    <property type="entry name" value="PERIPLASMIC SIGNAL SENSOR AND SIGMA FACTOR ACTIVATOR FECR-RELATED"/>
    <property type="match status" value="1"/>
</dbReference>
<keyword evidence="1" id="KW-1133">Transmembrane helix</keyword>
<proteinExistence type="predicted"/>
<dbReference type="RefSeq" id="WP_184163263.1">
    <property type="nucleotide sequence ID" value="NZ_JACHLC010000002.1"/>
</dbReference>
<dbReference type="Gene3D" id="2.60.120.1440">
    <property type="match status" value="1"/>
</dbReference>
<name>A0A841N832_9FLAO</name>
<keyword evidence="1" id="KW-0472">Membrane</keyword>
<evidence type="ECO:0000256" key="1">
    <source>
        <dbReference type="SAM" id="Phobius"/>
    </source>
</evidence>
<dbReference type="Pfam" id="PF16344">
    <property type="entry name" value="FecR_C"/>
    <property type="match status" value="1"/>
</dbReference>
<dbReference type="PANTHER" id="PTHR30273:SF2">
    <property type="entry name" value="PROTEIN FECR"/>
    <property type="match status" value="1"/>
</dbReference>
<evidence type="ECO:0000313" key="5">
    <source>
        <dbReference type="Proteomes" id="UP000589738"/>
    </source>
</evidence>
<feature type="domain" description="Protein FecR C-terminal" evidence="3">
    <location>
        <begin position="205"/>
        <end position="259"/>
    </location>
</feature>
<feature type="transmembrane region" description="Helical" evidence="1">
    <location>
        <begin position="45"/>
        <end position="62"/>
    </location>
</feature>
<feature type="domain" description="FecR protein" evidence="2">
    <location>
        <begin position="85"/>
        <end position="169"/>
    </location>
</feature>
<sequence>MEEEHYKKNWEETYRENQTIDPQTDARIKAGINRKIKAGNRSKKIYWAAAAAVFIIAGFIFYSSPSHVSSKITVPQPYLSVDYTKRVELPDGSIIILDPHSTLTLSPDFGKTDRKIKFTGKATFSIAKDKSRPFRLNAGDFTVQVLGTKFFLDQTKGKQKVELLEGKVKINHKGKITYLLPNEAWNQNEENIVRTYYAADVKRNFSFEDENFEKIIAELEDVYNIRITYPQQYSNKKIKGTFSGNLDEVLSAICYPFNLNSQKKSTHEIELK</sequence>
<keyword evidence="1" id="KW-0812">Transmembrane</keyword>
<dbReference type="InterPro" id="IPR012373">
    <property type="entry name" value="Ferrdict_sens_TM"/>
</dbReference>
<accession>A0A841N832</accession>
<dbReference type="InterPro" id="IPR032508">
    <property type="entry name" value="FecR_C"/>
</dbReference>
<dbReference type="Proteomes" id="UP000589738">
    <property type="component" value="Unassembled WGS sequence"/>
</dbReference>
<gene>
    <name evidence="4" type="ORF">HNP36_002309</name>
</gene>
<dbReference type="Pfam" id="PF04773">
    <property type="entry name" value="FecR"/>
    <property type="match status" value="1"/>
</dbReference>
<dbReference type="InterPro" id="IPR006860">
    <property type="entry name" value="FecR"/>
</dbReference>
<dbReference type="AlphaFoldDB" id="A0A841N832"/>
<reference evidence="4 5" key="1">
    <citation type="submission" date="2020-08" db="EMBL/GenBank/DDBJ databases">
        <title>Functional genomics of gut bacteria from endangered species of beetles.</title>
        <authorList>
            <person name="Carlos-Shanley C."/>
        </authorList>
    </citation>
    <scope>NUCLEOTIDE SEQUENCE [LARGE SCALE GENOMIC DNA]</scope>
    <source>
        <strain evidence="4 5">S00136</strain>
    </source>
</reference>
<dbReference type="Gene3D" id="3.55.50.30">
    <property type="match status" value="1"/>
</dbReference>
<organism evidence="4 5">
    <name type="scientific">Chryseobacterium shigense</name>
    <dbReference type="NCBI Taxonomy" id="297244"/>
    <lineage>
        <taxon>Bacteria</taxon>
        <taxon>Pseudomonadati</taxon>
        <taxon>Bacteroidota</taxon>
        <taxon>Flavobacteriia</taxon>
        <taxon>Flavobacteriales</taxon>
        <taxon>Weeksellaceae</taxon>
        <taxon>Chryseobacterium group</taxon>
        <taxon>Chryseobacterium</taxon>
    </lineage>
</organism>
<dbReference type="PIRSF" id="PIRSF018266">
    <property type="entry name" value="FecR"/>
    <property type="match status" value="1"/>
</dbReference>
<dbReference type="GO" id="GO:0016989">
    <property type="term" value="F:sigma factor antagonist activity"/>
    <property type="evidence" value="ECO:0007669"/>
    <property type="project" value="TreeGrafter"/>
</dbReference>
<protein>
    <submittedName>
        <fullName evidence="4">Ferric-dicitrate binding protein FerR (Iron transport regulator)</fullName>
    </submittedName>
</protein>
<dbReference type="EMBL" id="JACHLC010000002">
    <property type="protein sequence ID" value="MBB6371233.1"/>
    <property type="molecule type" value="Genomic_DNA"/>
</dbReference>
<evidence type="ECO:0000313" key="4">
    <source>
        <dbReference type="EMBL" id="MBB6371233.1"/>
    </source>
</evidence>
<evidence type="ECO:0000259" key="2">
    <source>
        <dbReference type="Pfam" id="PF04773"/>
    </source>
</evidence>